<accession>A0A813GIC8</accession>
<feature type="non-terminal residue" evidence="3">
    <location>
        <position position="714"/>
    </location>
</feature>
<name>A0A813GIC8_POLGL</name>
<dbReference type="SUPFAM" id="SSF50249">
    <property type="entry name" value="Nucleic acid-binding proteins"/>
    <property type="match status" value="3"/>
</dbReference>
<dbReference type="EMBL" id="CAJNNV010028915">
    <property type="protein sequence ID" value="CAE8626134.1"/>
    <property type="molecule type" value="Genomic_DNA"/>
</dbReference>
<evidence type="ECO:0000313" key="4">
    <source>
        <dbReference type="Proteomes" id="UP000654075"/>
    </source>
</evidence>
<dbReference type="PANTHER" id="PTHR10724:SF10">
    <property type="entry name" value="S1 RNA-BINDING DOMAIN-CONTAINING PROTEIN 1"/>
    <property type="match status" value="1"/>
</dbReference>
<dbReference type="AlphaFoldDB" id="A0A813GIC8"/>
<keyword evidence="4" id="KW-1185">Reference proteome</keyword>
<evidence type="ECO:0000256" key="1">
    <source>
        <dbReference type="SAM" id="MobiDB-lite"/>
    </source>
</evidence>
<dbReference type="Pfam" id="PF00575">
    <property type="entry name" value="S1"/>
    <property type="match status" value="3"/>
</dbReference>
<dbReference type="InterPro" id="IPR050437">
    <property type="entry name" value="Ribos_protein_bS1-like"/>
</dbReference>
<dbReference type="Proteomes" id="UP000654075">
    <property type="component" value="Unassembled WGS sequence"/>
</dbReference>
<dbReference type="GO" id="GO:0006412">
    <property type="term" value="P:translation"/>
    <property type="evidence" value="ECO:0007669"/>
    <property type="project" value="TreeGrafter"/>
</dbReference>
<reference evidence="3" key="1">
    <citation type="submission" date="2021-02" db="EMBL/GenBank/DDBJ databases">
        <authorList>
            <person name="Dougan E. K."/>
            <person name="Rhodes N."/>
            <person name="Thang M."/>
            <person name="Chan C."/>
        </authorList>
    </citation>
    <scope>NUCLEOTIDE SEQUENCE</scope>
</reference>
<feature type="domain" description="S1 motif" evidence="2">
    <location>
        <begin position="421"/>
        <end position="493"/>
    </location>
</feature>
<dbReference type="GO" id="GO:0003735">
    <property type="term" value="F:structural constituent of ribosome"/>
    <property type="evidence" value="ECO:0007669"/>
    <property type="project" value="TreeGrafter"/>
</dbReference>
<comment type="caution">
    <text evidence="3">The sequence shown here is derived from an EMBL/GenBank/DDBJ whole genome shotgun (WGS) entry which is preliminary data.</text>
</comment>
<gene>
    <name evidence="3" type="ORF">PGLA1383_LOCUS43095</name>
</gene>
<feature type="domain" description="S1 motif" evidence="2">
    <location>
        <begin position="321"/>
        <end position="393"/>
    </location>
</feature>
<dbReference type="InterPro" id="IPR003029">
    <property type="entry name" value="S1_domain"/>
</dbReference>
<dbReference type="Gene3D" id="2.40.50.140">
    <property type="entry name" value="Nucleic acid-binding proteins"/>
    <property type="match status" value="3"/>
</dbReference>
<feature type="region of interest" description="Disordered" evidence="1">
    <location>
        <begin position="200"/>
        <end position="219"/>
    </location>
</feature>
<evidence type="ECO:0000313" key="3">
    <source>
        <dbReference type="EMBL" id="CAE8626134.1"/>
    </source>
</evidence>
<dbReference type="PANTHER" id="PTHR10724">
    <property type="entry name" value="30S RIBOSOMAL PROTEIN S1"/>
    <property type="match status" value="1"/>
</dbReference>
<organism evidence="3 4">
    <name type="scientific">Polarella glacialis</name>
    <name type="common">Dinoflagellate</name>
    <dbReference type="NCBI Taxonomy" id="89957"/>
    <lineage>
        <taxon>Eukaryota</taxon>
        <taxon>Sar</taxon>
        <taxon>Alveolata</taxon>
        <taxon>Dinophyceae</taxon>
        <taxon>Suessiales</taxon>
        <taxon>Suessiaceae</taxon>
        <taxon>Polarella</taxon>
    </lineage>
</organism>
<dbReference type="InterPro" id="IPR012340">
    <property type="entry name" value="NA-bd_OB-fold"/>
</dbReference>
<dbReference type="PROSITE" id="PS50126">
    <property type="entry name" value="S1"/>
    <property type="match status" value="3"/>
</dbReference>
<protein>
    <recommendedName>
        <fullName evidence="2">S1 motif domain-containing protein</fullName>
    </recommendedName>
</protein>
<proteinExistence type="predicted"/>
<feature type="domain" description="S1 motif" evidence="2">
    <location>
        <begin position="230"/>
        <end position="298"/>
    </location>
</feature>
<dbReference type="GO" id="GO:0003729">
    <property type="term" value="F:mRNA binding"/>
    <property type="evidence" value="ECO:0007669"/>
    <property type="project" value="TreeGrafter"/>
</dbReference>
<dbReference type="Gene3D" id="2.30.30.140">
    <property type="match status" value="2"/>
</dbReference>
<dbReference type="SMART" id="SM00316">
    <property type="entry name" value="S1"/>
    <property type="match status" value="3"/>
</dbReference>
<sequence>SVQFSSFVAIVAISCSPLLQHKLPNMAVLSRPQGGHAGPRRATARTALALAFIGGAAYLAAESLSFASGLACHGEYAVLSASRSAGQSYGGSRVPRASRGGEAAGFAVDDVVKAICPDDDVRYPGVVSKVNKDGSFVVTWDDPDGGPETHEVQADAMQKVVIYKDYKVGEAVQAVCPDDDNMYDGVVSKINKDGTFQVKWDDPDGGSEDNPVAPKDMKYPPIPFDKLEVGQKYAGKIRSVLDFGAFVDIGAEGDGLLHISRISKERVENIHDAVEEGQEIECWISGKRDDGKFGVTMVEGLTEGARRGPADLTPFRDLSPDDWHPGVVARIAPFGAFVTVTVNGASADGLVHVSQIKDGFVDNVADEISEGQEVQVRVQSVDMDTGKMSLSMKSGFGGGGGGGGGMRAPSDLGPFQDVDSSTWLTGKVARIASFGAFVTVESGGATADGLVHITQIKDGFVESVQDELSEGQEIQVRVQSVDMGAGKMSLTMKSEAVLVAVRHLYSRQSMLVSSNLALLDRGILGSRFVFSAKRQSEPSPEELEGIVQSIRFLPPAERRAAVAALPDVTRRCLSSHLKDESGGSRLGLLLAHLPDLLPAATIQQRRELLDGVRWLQATHATILAAPDMAAVCAKLREVSSVQRQALMEALPAESQEELRKYMLAEKAAADAMKAASEAGGQLAEKAEELRNYMLAEKAAEAMKGLGAEDCSSQL</sequence>
<evidence type="ECO:0000259" key="2">
    <source>
        <dbReference type="PROSITE" id="PS50126"/>
    </source>
</evidence>
<feature type="non-terminal residue" evidence="3">
    <location>
        <position position="1"/>
    </location>
</feature>
<dbReference type="CDD" id="cd04508">
    <property type="entry name" value="Tudor_SF"/>
    <property type="match status" value="2"/>
</dbReference>